<proteinExistence type="inferred from homology"/>
<dbReference type="PANTHER" id="PTHR12684">
    <property type="entry name" value="PUTATIVE PHOSPHOTRANSFERASE"/>
    <property type="match status" value="1"/>
</dbReference>
<accession>A0A8H5FY62</accession>
<dbReference type="SUPFAM" id="SSF56399">
    <property type="entry name" value="ADP-ribosylation"/>
    <property type="match status" value="1"/>
</dbReference>
<evidence type="ECO:0000256" key="4">
    <source>
        <dbReference type="ARBA" id="ARBA00022679"/>
    </source>
</evidence>
<reference evidence="7 8" key="1">
    <citation type="journal article" date="2020" name="ISME J.">
        <title>Uncovering the hidden diversity of litter-decomposition mechanisms in mushroom-forming fungi.</title>
        <authorList>
            <person name="Floudas D."/>
            <person name="Bentzer J."/>
            <person name="Ahren D."/>
            <person name="Johansson T."/>
            <person name="Persson P."/>
            <person name="Tunlid A."/>
        </authorList>
    </citation>
    <scope>NUCLEOTIDE SEQUENCE [LARGE SCALE GENOMIC DNA]</scope>
    <source>
        <strain evidence="7 8">CBS 291.85</strain>
    </source>
</reference>
<dbReference type="Proteomes" id="UP000559256">
    <property type="component" value="Unassembled WGS sequence"/>
</dbReference>
<keyword evidence="8" id="KW-1185">Reference proteome</keyword>
<dbReference type="Pfam" id="PF01885">
    <property type="entry name" value="PTS_2-RNA"/>
    <property type="match status" value="1"/>
</dbReference>
<name>A0A8H5FY62_9AGAR</name>
<dbReference type="EMBL" id="JAACJM010000064">
    <property type="protein sequence ID" value="KAF5353083.1"/>
    <property type="molecule type" value="Genomic_DNA"/>
</dbReference>
<evidence type="ECO:0000313" key="7">
    <source>
        <dbReference type="EMBL" id="KAF5353083.1"/>
    </source>
</evidence>
<comment type="similarity">
    <text evidence="2">Belongs to the KptA/TPT1 family.</text>
</comment>
<comment type="function">
    <text evidence="1">Catalyzes the last step of tRNA splicing, the transfer of the splice junction 2'-phosphate from ligated tRNA to NAD to produce ADP-ribose 1''-2'' cyclic phosphate.</text>
</comment>
<evidence type="ECO:0000256" key="2">
    <source>
        <dbReference type="ARBA" id="ARBA00009836"/>
    </source>
</evidence>
<dbReference type="PANTHER" id="PTHR12684:SF2">
    <property type="entry name" value="TRNA 2'-PHOSPHOTRANSFERASE 1"/>
    <property type="match status" value="1"/>
</dbReference>
<comment type="caution">
    <text evidence="7">The sequence shown here is derived from an EMBL/GenBank/DDBJ whole genome shotgun (WGS) entry which is preliminary data.</text>
</comment>
<comment type="catalytic activity">
    <reaction evidence="6">
        <text>2'-phospho-[ligated tRNA] + NAD(+) = mature tRNA + ADP-alpha-D-ribose 1'',2''-cyclic phosphate + nicotinamide</text>
        <dbReference type="Rhea" id="RHEA:23324"/>
        <dbReference type="Rhea" id="RHEA-COMP:11106"/>
        <dbReference type="Rhea" id="RHEA-COMP:11107"/>
        <dbReference type="ChEBI" id="CHEBI:17154"/>
        <dbReference type="ChEBI" id="CHEBI:57540"/>
        <dbReference type="ChEBI" id="CHEBI:76596"/>
        <dbReference type="ChEBI" id="CHEBI:82883"/>
        <dbReference type="ChEBI" id="CHEBI:85027"/>
        <dbReference type="EC" id="2.7.1.160"/>
    </reaction>
</comment>
<dbReference type="InterPro" id="IPR042080">
    <property type="entry name" value="RNA_2'-PTrans_N"/>
</dbReference>
<organism evidence="7 8">
    <name type="scientific">Tetrapyrgos nigripes</name>
    <dbReference type="NCBI Taxonomy" id="182062"/>
    <lineage>
        <taxon>Eukaryota</taxon>
        <taxon>Fungi</taxon>
        <taxon>Dikarya</taxon>
        <taxon>Basidiomycota</taxon>
        <taxon>Agaricomycotina</taxon>
        <taxon>Agaricomycetes</taxon>
        <taxon>Agaricomycetidae</taxon>
        <taxon>Agaricales</taxon>
        <taxon>Marasmiineae</taxon>
        <taxon>Marasmiaceae</taxon>
        <taxon>Tetrapyrgos</taxon>
    </lineage>
</organism>
<evidence type="ECO:0000256" key="6">
    <source>
        <dbReference type="ARBA" id="ARBA00047949"/>
    </source>
</evidence>
<evidence type="ECO:0000256" key="1">
    <source>
        <dbReference type="ARBA" id="ARBA00003343"/>
    </source>
</evidence>
<dbReference type="Gene3D" id="1.10.10.970">
    <property type="entry name" value="RNA 2'-phosphotransferase, Tpt1/KptA family, N-terminal domain"/>
    <property type="match status" value="1"/>
</dbReference>
<dbReference type="GO" id="GO:0000215">
    <property type="term" value="F:tRNA 2'-phosphotransferase activity"/>
    <property type="evidence" value="ECO:0007669"/>
    <property type="project" value="UniProtKB-EC"/>
</dbReference>
<dbReference type="InterPro" id="IPR002745">
    <property type="entry name" value="Ptrans_KptA/Tpt1"/>
</dbReference>
<dbReference type="InterPro" id="IPR042081">
    <property type="entry name" value="RNA_2'-PTrans_C"/>
</dbReference>
<keyword evidence="5" id="KW-0520">NAD</keyword>
<dbReference type="EC" id="2.7.1.160" evidence="3"/>
<keyword evidence="4" id="KW-0808">Transferase</keyword>
<protein>
    <recommendedName>
        <fullName evidence="3">2'-phosphotransferase</fullName>
        <ecNumber evidence="3">2.7.1.160</ecNumber>
    </recommendedName>
</protein>
<evidence type="ECO:0000256" key="3">
    <source>
        <dbReference type="ARBA" id="ARBA00012007"/>
    </source>
</evidence>
<dbReference type="GO" id="GO:0006388">
    <property type="term" value="P:tRNA splicing, via endonucleolytic cleavage and ligation"/>
    <property type="evidence" value="ECO:0007669"/>
    <property type="project" value="TreeGrafter"/>
</dbReference>
<dbReference type="OrthoDB" id="419694at2759"/>
<evidence type="ECO:0000256" key="5">
    <source>
        <dbReference type="ARBA" id="ARBA00023027"/>
    </source>
</evidence>
<dbReference type="AlphaFoldDB" id="A0A8H5FY62"/>
<sequence length="270" mass="30621">MPFRLLHGLVSLRRFPFLSSRSIVHSASAQPKSDSKQEIQGFPIFPLEIRRRKRRRLFPSDPDTTLLTTKLSYFLRHGAEAHGLNIRPDGWVPLREVLSQPGMQGSTLEQLQKTLDLDPQKRIELREERVTKGASMWWIRATSRHSIPSVNPAVRLVKSPNQVGAVLFCIHLSKWKSISEHGIWPERDDSLIHFVQSIPENYGAQAQQSSMRIVVQINLAKAMGAGLQFFVTNDHSVVTGGDYRGCVGPEFFQKATQIVWEVETLHEQGP</sequence>
<gene>
    <name evidence="7" type="ORF">D9758_008746</name>
</gene>
<dbReference type="Gene3D" id="3.20.170.30">
    <property type="match status" value="1"/>
</dbReference>
<evidence type="ECO:0000313" key="8">
    <source>
        <dbReference type="Proteomes" id="UP000559256"/>
    </source>
</evidence>